<dbReference type="AlphaFoldDB" id="A0A813WGB1"/>
<accession>A0A813WGB1</accession>
<gene>
    <name evidence="3" type="ORF">GPM918_LOCUS6038</name>
    <name evidence="2" type="ORF">OVA965_LOCUS6020</name>
    <name evidence="5" type="ORF">SRO942_LOCUS6038</name>
    <name evidence="4" type="ORF">TMI583_LOCUS6016</name>
</gene>
<keyword evidence="6" id="KW-1185">Reference proteome</keyword>
<protein>
    <submittedName>
        <fullName evidence="3">Uncharacterized protein</fullName>
    </submittedName>
</protein>
<dbReference type="OrthoDB" id="10034353at2759"/>
<feature type="transmembrane region" description="Helical" evidence="1">
    <location>
        <begin position="134"/>
        <end position="153"/>
    </location>
</feature>
<dbReference type="EMBL" id="CAJOBC010000908">
    <property type="protein sequence ID" value="CAF3637973.1"/>
    <property type="molecule type" value="Genomic_DNA"/>
</dbReference>
<evidence type="ECO:0000313" key="4">
    <source>
        <dbReference type="EMBL" id="CAF3613012.1"/>
    </source>
</evidence>
<dbReference type="EMBL" id="CAJNOK010001756">
    <property type="protein sequence ID" value="CAF0828474.1"/>
    <property type="molecule type" value="Genomic_DNA"/>
</dbReference>
<dbReference type="Proteomes" id="UP000682733">
    <property type="component" value="Unassembled WGS sequence"/>
</dbReference>
<evidence type="ECO:0000313" key="6">
    <source>
        <dbReference type="Proteomes" id="UP000663829"/>
    </source>
</evidence>
<proteinExistence type="predicted"/>
<dbReference type="EMBL" id="CAJNOQ010000908">
    <property type="protein sequence ID" value="CAF0850337.1"/>
    <property type="molecule type" value="Genomic_DNA"/>
</dbReference>
<dbReference type="EMBL" id="CAJOBA010001756">
    <property type="protein sequence ID" value="CAF3613012.1"/>
    <property type="molecule type" value="Genomic_DNA"/>
</dbReference>
<comment type="caution">
    <text evidence="3">The sequence shown here is derived from an EMBL/GenBank/DDBJ whole genome shotgun (WGS) entry which is preliminary data.</text>
</comment>
<dbReference type="Proteomes" id="UP000677228">
    <property type="component" value="Unassembled WGS sequence"/>
</dbReference>
<organism evidence="3 6">
    <name type="scientific">Didymodactylos carnosus</name>
    <dbReference type="NCBI Taxonomy" id="1234261"/>
    <lineage>
        <taxon>Eukaryota</taxon>
        <taxon>Metazoa</taxon>
        <taxon>Spiralia</taxon>
        <taxon>Gnathifera</taxon>
        <taxon>Rotifera</taxon>
        <taxon>Eurotatoria</taxon>
        <taxon>Bdelloidea</taxon>
        <taxon>Philodinida</taxon>
        <taxon>Philodinidae</taxon>
        <taxon>Didymodactylos</taxon>
    </lineage>
</organism>
<name>A0A813WGB1_9BILA</name>
<evidence type="ECO:0000256" key="1">
    <source>
        <dbReference type="SAM" id="Phobius"/>
    </source>
</evidence>
<keyword evidence="1" id="KW-1133">Transmembrane helix</keyword>
<dbReference type="Proteomes" id="UP000681722">
    <property type="component" value="Unassembled WGS sequence"/>
</dbReference>
<sequence>MENLDCRKIRRRRQVPYHGIEPYLGAYDPNYYLQIPQSVYYGTDGVQYQLNGNIIRYPGGLNVLEAVTQFPTPVNNLNAGFYNPQSYNAYPGGGGGYYYGNNNNMRLPSETGWYSANYVRTNIVKIPYSNSIKIKSNIFILLMLFYSYFVVHIL</sequence>
<dbReference type="Proteomes" id="UP000663829">
    <property type="component" value="Unassembled WGS sequence"/>
</dbReference>
<keyword evidence="1" id="KW-0812">Transmembrane</keyword>
<evidence type="ECO:0000313" key="5">
    <source>
        <dbReference type="EMBL" id="CAF3637973.1"/>
    </source>
</evidence>
<evidence type="ECO:0000313" key="2">
    <source>
        <dbReference type="EMBL" id="CAF0828474.1"/>
    </source>
</evidence>
<reference evidence="3" key="1">
    <citation type="submission" date="2021-02" db="EMBL/GenBank/DDBJ databases">
        <authorList>
            <person name="Nowell W R."/>
        </authorList>
    </citation>
    <scope>NUCLEOTIDE SEQUENCE</scope>
</reference>
<evidence type="ECO:0000313" key="3">
    <source>
        <dbReference type="EMBL" id="CAF0850337.1"/>
    </source>
</evidence>
<keyword evidence="1" id="KW-0472">Membrane</keyword>